<dbReference type="EC" id="3.1.4.46" evidence="2"/>
<dbReference type="NCBIfam" id="NF006989">
    <property type="entry name" value="PRK09454.1"/>
    <property type="match status" value="1"/>
</dbReference>
<comment type="caution">
    <text evidence="2">The sequence shown here is derived from an EMBL/GenBank/DDBJ whole genome shotgun (WGS) entry which is preliminary data.</text>
</comment>
<name>A0A3M2LE86_9NOCA</name>
<dbReference type="GO" id="GO:0008889">
    <property type="term" value="F:glycerophosphodiester phosphodiesterase activity"/>
    <property type="evidence" value="ECO:0007669"/>
    <property type="project" value="UniProtKB-EC"/>
</dbReference>
<dbReference type="Gene3D" id="3.20.20.190">
    <property type="entry name" value="Phosphatidylinositol (PI) phosphodiesterase"/>
    <property type="match status" value="1"/>
</dbReference>
<keyword evidence="3" id="KW-1185">Reference proteome</keyword>
<feature type="domain" description="GP-PDE" evidence="1">
    <location>
        <begin position="8"/>
        <end position="246"/>
    </location>
</feature>
<sequence>MPTTWPYPRVLAHRGGGALAPENTLAALETGARHGHTMVEFDVKLSADDVAYLLHDDTVNRTSDGTGESAEFTFAELSELDAGSWFAPEFAGVRMPSFARAAARCRELGLLANVEIKPNPGTDAATGRAVALAAADLWSGAAVPPLLSSFSATALAAAAEAVPDQPRGMLYERIPADWKTETAALGCVSLHADHSELDEALVATIRAAGLRILAYTVNDPARARELASWGVDLVCTDRIDTIGPGFLG</sequence>
<evidence type="ECO:0000259" key="1">
    <source>
        <dbReference type="PROSITE" id="PS51704"/>
    </source>
</evidence>
<dbReference type="CDD" id="cd08562">
    <property type="entry name" value="GDPD_EcUgpQ_like"/>
    <property type="match status" value="1"/>
</dbReference>
<dbReference type="InterPro" id="IPR017946">
    <property type="entry name" value="PLC-like_Pdiesterase_TIM-brl"/>
</dbReference>
<dbReference type="Proteomes" id="UP000279275">
    <property type="component" value="Unassembled WGS sequence"/>
</dbReference>
<keyword evidence="2" id="KW-0378">Hydrolase</keyword>
<evidence type="ECO:0000313" key="3">
    <source>
        <dbReference type="Proteomes" id="UP000279275"/>
    </source>
</evidence>
<dbReference type="PANTHER" id="PTHR46211:SF1">
    <property type="entry name" value="GLYCEROPHOSPHODIESTER PHOSPHODIESTERASE, CYTOPLASMIC"/>
    <property type="match status" value="1"/>
</dbReference>
<protein>
    <submittedName>
        <fullName evidence="2">Glycerophosphodiester phosphodiesterase</fullName>
        <ecNumber evidence="2">3.1.4.46</ecNumber>
    </submittedName>
</protein>
<dbReference type="RefSeq" id="WP_122186458.1">
    <property type="nucleotide sequence ID" value="NZ_RFFH01000001.1"/>
</dbReference>
<dbReference type="InterPro" id="IPR030395">
    <property type="entry name" value="GP_PDE_dom"/>
</dbReference>
<dbReference type="OrthoDB" id="9758957at2"/>
<accession>A0A3M2LE86</accession>
<dbReference type="GO" id="GO:0006629">
    <property type="term" value="P:lipid metabolic process"/>
    <property type="evidence" value="ECO:0007669"/>
    <property type="project" value="InterPro"/>
</dbReference>
<reference evidence="2 3" key="1">
    <citation type="submission" date="2018-10" db="EMBL/GenBank/DDBJ databases">
        <title>Isolation from cow dung.</title>
        <authorList>
            <person name="Ling L."/>
        </authorList>
    </citation>
    <scope>NUCLEOTIDE SEQUENCE [LARGE SCALE GENOMIC DNA]</scope>
    <source>
        <strain evidence="2 3">NEAU-LL90</strain>
    </source>
</reference>
<evidence type="ECO:0000313" key="2">
    <source>
        <dbReference type="EMBL" id="RMI35841.1"/>
    </source>
</evidence>
<dbReference type="Pfam" id="PF03009">
    <property type="entry name" value="GDPD"/>
    <property type="match status" value="1"/>
</dbReference>
<dbReference type="EMBL" id="RFFH01000001">
    <property type="protein sequence ID" value="RMI35841.1"/>
    <property type="molecule type" value="Genomic_DNA"/>
</dbReference>
<gene>
    <name evidence="2" type="ORF">EBN03_04290</name>
</gene>
<dbReference type="PANTHER" id="PTHR46211">
    <property type="entry name" value="GLYCEROPHOSPHORYL DIESTER PHOSPHODIESTERASE"/>
    <property type="match status" value="1"/>
</dbReference>
<dbReference type="AlphaFoldDB" id="A0A3M2LE86"/>
<proteinExistence type="predicted"/>
<dbReference type="SUPFAM" id="SSF51695">
    <property type="entry name" value="PLC-like phosphodiesterases"/>
    <property type="match status" value="1"/>
</dbReference>
<dbReference type="PROSITE" id="PS51704">
    <property type="entry name" value="GP_PDE"/>
    <property type="match status" value="1"/>
</dbReference>
<organism evidence="2 3">
    <name type="scientific">Nocardia stercoris</name>
    <dbReference type="NCBI Taxonomy" id="2483361"/>
    <lineage>
        <taxon>Bacteria</taxon>
        <taxon>Bacillati</taxon>
        <taxon>Actinomycetota</taxon>
        <taxon>Actinomycetes</taxon>
        <taxon>Mycobacteriales</taxon>
        <taxon>Nocardiaceae</taxon>
        <taxon>Nocardia</taxon>
    </lineage>
</organism>